<dbReference type="EMBL" id="CP023778">
    <property type="protein sequence ID" value="ATL69168.1"/>
    <property type="molecule type" value="Genomic_DNA"/>
</dbReference>
<sequence>MTRVDGRLWRPAVTAGLRHPAGWAGDRCGGPADRVPAVAGRNGSALAGDAEQLGYRDTTVFIARNHDLLASTTRESYACL</sequence>
<reference evidence="1 2" key="1">
    <citation type="submission" date="2017-10" db="EMBL/GenBank/DDBJ databases">
        <title>Comparative genomics between pathogenic Norcardia.</title>
        <authorList>
            <person name="Zeng L."/>
        </authorList>
    </citation>
    <scope>NUCLEOTIDE SEQUENCE [LARGE SCALE GENOMIC DNA]</scope>
    <source>
        <strain evidence="1 2">NC_YFY_NT001</strain>
    </source>
</reference>
<gene>
    <name evidence="1" type="ORF">CRH09_26305</name>
</gene>
<protein>
    <submittedName>
        <fullName evidence="1">Uncharacterized protein</fullName>
    </submittedName>
</protein>
<evidence type="ECO:0000313" key="1">
    <source>
        <dbReference type="EMBL" id="ATL69168.1"/>
    </source>
</evidence>
<proteinExistence type="predicted"/>
<dbReference type="AlphaFoldDB" id="A0A291RPH1"/>
<dbReference type="Proteomes" id="UP000221961">
    <property type="component" value="Chromosome"/>
</dbReference>
<dbReference type="KEGG" id="ntp:CRH09_26305"/>
<organism evidence="1 2">
    <name type="scientific">Nocardia terpenica</name>
    <dbReference type="NCBI Taxonomy" id="455432"/>
    <lineage>
        <taxon>Bacteria</taxon>
        <taxon>Bacillati</taxon>
        <taxon>Actinomycetota</taxon>
        <taxon>Actinomycetes</taxon>
        <taxon>Mycobacteriales</taxon>
        <taxon>Nocardiaceae</taxon>
        <taxon>Nocardia</taxon>
    </lineage>
</organism>
<accession>A0A291RPH1</accession>
<name>A0A291RPH1_9NOCA</name>
<evidence type="ECO:0000313" key="2">
    <source>
        <dbReference type="Proteomes" id="UP000221961"/>
    </source>
</evidence>